<dbReference type="KEGG" id="epo:Epro_0449"/>
<comment type="catalytic activity">
    <reaction evidence="7">
        <text>a UDP-3-O-[(3R)-3-hydroxyacyl]-alpha-D-glucosamine + a (3R)-hydroxyacyl-[ACP] = a UDP-2-N,3-O-bis[(3R)-3-hydroxyacyl]-alpha-D-glucosamine + holo-[ACP] + H(+)</text>
        <dbReference type="Rhea" id="RHEA:53836"/>
        <dbReference type="Rhea" id="RHEA-COMP:9685"/>
        <dbReference type="Rhea" id="RHEA-COMP:9945"/>
        <dbReference type="ChEBI" id="CHEBI:15378"/>
        <dbReference type="ChEBI" id="CHEBI:64479"/>
        <dbReference type="ChEBI" id="CHEBI:78827"/>
        <dbReference type="ChEBI" id="CHEBI:137740"/>
        <dbReference type="ChEBI" id="CHEBI:137748"/>
        <dbReference type="EC" id="2.3.1.191"/>
    </reaction>
</comment>
<dbReference type="UniPathway" id="UPA00973"/>
<gene>
    <name evidence="7 9" type="primary">lpxD</name>
    <name evidence="9" type="ORF">Epro_0449</name>
</gene>
<dbReference type="STRING" id="1408281.Epro_0449"/>
<dbReference type="PANTHER" id="PTHR43378:SF2">
    <property type="entry name" value="UDP-3-O-ACYLGLUCOSAMINE N-ACYLTRANSFERASE 1, MITOCHONDRIAL-RELATED"/>
    <property type="match status" value="1"/>
</dbReference>
<dbReference type="NCBIfam" id="NF002060">
    <property type="entry name" value="PRK00892.1"/>
    <property type="match status" value="1"/>
</dbReference>
<evidence type="ECO:0000256" key="4">
    <source>
        <dbReference type="ARBA" id="ARBA00022737"/>
    </source>
</evidence>
<comment type="function">
    <text evidence="7">Catalyzes the N-acylation of UDP-3-O-acylglucosamine using 3-hydroxyacyl-ACP as the acyl donor. Is involved in the biosynthesis of lipid A, a phosphorylated glycolipid that anchors the lipopolysaccharide to the outer membrane of the cell.</text>
</comment>
<dbReference type="InterPro" id="IPR011004">
    <property type="entry name" value="Trimer_LpxA-like_sf"/>
</dbReference>
<accession>A0A0G3WHM0</accession>
<keyword evidence="2 7" id="KW-0441">Lipid A biosynthesis</keyword>
<comment type="subunit">
    <text evidence="7">Homotrimer.</text>
</comment>
<protein>
    <recommendedName>
        <fullName evidence="7">UDP-3-O-acylglucosamine N-acyltransferase</fullName>
        <ecNumber evidence="7">2.3.1.191</ecNumber>
    </recommendedName>
</protein>
<evidence type="ECO:0000313" key="10">
    <source>
        <dbReference type="Proteomes" id="UP000035337"/>
    </source>
</evidence>
<keyword evidence="5 7" id="KW-0443">Lipid metabolism</keyword>
<dbReference type="PROSITE" id="PS00101">
    <property type="entry name" value="HEXAPEP_TRANSFERASES"/>
    <property type="match status" value="1"/>
</dbReference>
<dbReference type="EMBL" id="CP009498">
    <property type="protein sequence ID" value="AKL97828.1"/>
    <property type="molecule type" value="Genomic_DNA"/>
</dbReference>
<keyword evidence="1 7" id="KW-0444">Lipid biosynthesis</keyword>
<keyword evidence="6 7" id="KW-0012">Acyltransferase</keyword>
<reference evidence="9 10" key="1">
    <citation type="submission" date="2014-09" db="EMBL/GenBank/DDBJ databases">
        <title>Complete genome sequence of Endomicrobium proavitum.</title>
        <authorList>
            <person name="Zheng H."/>
        </authorList>
    </citation>
    <scope>NUCLEOTIDE SEQUENCE [LARGE SCALE GENOMIC DNA]</scope>
    <source>
        <strain evidence="9 10">Rsa215</strain>
    </source>
</reference>
<dbReference type="Gene3D" id="2.160.10.10">
    <property type="entry name" value="Hexapeptide repeat proteins"/>
    <property type="match status" value="1"/>
</dbReference>
<evidence type="ECO:0000259" key="8">
    <source>
        <dbReference type="Pfam" id="PF04613"/>
    </source>
</evidence>
<keyword evidence="3 7" id="KW-0808">Transferase</keyword>
<dbReference type="Pfam" id="PF04613">
    <property type="entry name" value="LpxD"/>
    <property type="match status" value="1"/>
</dbReference>
<dbReference type="PANTHER" id="PTHR43378">
    <property type="entry name" value="UDP-3-O-ACYLGLUCOSAMINE N-ACYLTRANSFERASE"/>
    <property type="match status" value="1"/>
</dbReference>
<evidence type="ECO:0000256" key="1">
    <source>
        <dbReference type="ARBA" id="ARBA00022516"/>
    </source>
</evidence>
<sequence>MKLTASELAKIVSGDLEGNAAEIITGANGLSEARAGEVSFLGNLKYTADALNTKASVLFIAKDTDSSQFKNKTVIKVKNPQYAFSVVLTIIDKERLAVIEHKVSPSAHISQKAVVEENVYIGHNVVIEDGASVGSGTKIFPNVYIGRNVKIGKDCIIYPNAVIRENCSLGDRVILQPSVVIGGDGFGFATIDGVNNKIPQIGRVEIGSDVEIGAHTTIDRATVDATRIGDGTKIDNLVMIAHNVQIGKNCIIVAESGIAGSTQLGNNVTIGAQVGIVGHIKIGNNVTVTAQSGVTANLEDGAIVGGNPITDLQNSIKIRATLRHLPQMYHDIRKIKKDLETTKQNG</sequence>
<feature type="domain" description="UDP-3-O-[3-hydroxymyristoyl] glucosamine N-acyltransferase non-repeat region" evidence="8">
    <location>
        <begin position="24"/>
        <end position="89"/>
    </location>
</feature>
<evidence type="ECO:0000256" key="2">
    <source>
        <dbReference type="ARBA" id="ARBA00022556"/>
    </source>
</evidence>
<dbReference type="InterPro" id="IPR001451">
    <property type="entry name" value="Hexapep"/>
</dbReference>
<evidence type="ECO:0000256" key="3">
    <source>
        <dbReference type="ARBA" id="ARBA00022679"/>
    </source>
</evidence>
<keyword evidence="10" id="KW-1185">Reference proteome</keyword>
<dbReference type="CDD" id="cd03352">
    <property type="entry name" value="LbH_LpxD"/>
    <property type="match status" value="1"/>
</dbReference>
<dbReference type="Proteomes" id="UP000035337">
    <property type="component" value="Chromosome"/>
</dbReference>
<dbReference type="Pfam" id="PF00132">
    <property type="entry name" value="Hexapep"/>
    <property type="match status" value="4"/>
</dbReference>
<evidence type="ECO:0000256" key="6">
    <source>
        <dbReference type="ARBA" id="ARBA00023315"/>
    </source>
</evidence>
<dbReference type="InterPro" id="IPR018357">
    <property type="entry name" value="Hexapep_transf_CS"/>
</dbReference>
<dbReference type="HAMAP" id="MF_00523">
    <property type="entry name" value="LpxD"/>
    <property type="match status" value="1"/>
</dbReference>
<feature type="active site" description="Proton acceptor" evidence="7">
    <location>
        <position position="242"/>
    </location>
</feature>
<dbReference type="EC" id="2.3.1.191" evidence="7"/>
<organism evidence="9 10">
    <name type="scientific">Endomicrobium proavitum</name>
    <dbReference type="NCBI Taxonomy" id="1408281"/>
    <lineage>
        <taxon>Bacteria</taxon>
        <taxon>Pseudomonadati</taxon>
        <taxon>Elusimicrobiota</taxon>
        <taxon>Endomicrobiia</taxon>
        <taxon>Endomicrobiales</taxon>
        <taxon>Endomicrobiaceae</taxon>
        <taxon>Endomicrobium</taxon>
    </lineage>
</organism>
<comment type="similarity">
    <text evidence="7">Belongs to the transferase hexapeptide repeat family. LpxD subfamily.</text>
</comment>
<keyword evidence="4 7" id="KW-0677">Repeat</keyword>
<dbReference type="InterPro" id="IPR020573">
    <property type="entry name" value="UDP_GlcNAc_AcTrfase_non-rep"/>
</dbReference>
<comment type="pathway">
    <text evidence="7">Bacterial outer membrane biogenesis; LPS lipid A biosynthesis.</text>
</comment>
<dbReference type="GO" id="GO:0016410">
    <property type="term" value="F:N-acyltransferase activity"/>
    <property type="evidence" value="ECO:0007669"/>
    <property type="project" value="InterPro"/>
</dbReference>
<dbReference type="OrthoDB" id="9784739at2"/>
<dbReference type="Gene3D" id="3.40.1390.10">
    <property type="entry name" value="MurE/MurF, N-terminal domain"/>
    <property type="match status" value="1"/>
</dbReference>
<dbReference type="PATRIC" id="fig|1408281.3.peg.462"/>
<evidence type="ECO:0000313" key="9">
    <source>
        <dbReference type="EMBL" id="AKL97828.1"/>
    </source>
</evidence>
<evidence type="ECO:0000256" key="7">
    <source>
        <dbReference type="HAMAP-Rule" id="MF_00523"/>
    </source>
</evidence>
<dbReference type="GO" id="GO:0016020">
    <property type="term" value="C:membrane"/>
    <property type="evidence" value="ECO:0007669"/>
    <property type="project" value="GOC"/>
</dbReference>
<proteinExistence type="inferred from homology"/>
<dbReference type="NCBIfam" id="TIGR01853">
    <property type="entry name" value="lipid_A_lpxD"/>
    <property type="match status" value="1"/>
</dbReference>
<dbReference type="GO" id="GO:0103118">
    <property type="term" value="F:UDP-3-O-[(3R)-3-hydroxyacyl]-glucosamine N-acyltransferase activity"/>
    <property type="evidence" value="ECO:0007669"/>
    <property type="project" value="UniProtKB-EC"/>
</dbReference>
<dbReference type="SUPFAM" id="SSF51161">
    <property type="entry name" value="Trimeric LpxA-like enzymes"/>
    <property type="match status" value="1"/>
</dbReference>
<dbReference type="RefSeq" id="WP_052570214.1">
    <property type="nucleotide sequence ID" value="NZ_CP009498.1"/>
</dbReference>
<dbReference type="GO" id="GO:0009245">
    <property type="term" value="P:lipid A biosynthetic process"/>
    <property type="evidence" value="ECO:0007669"/>
    <property type="project" value="UniProtKB-UniRule"/>
</dbReference>
<evidence type="ECO:0000256" key="5">
    <source>
        <dbReference type="ARBA" id="ARBA00023098"/>
    </source>
</evidence>
<dbReference type="AlphaFoldDB" id="A0A0G3WHM0"/>
<dbReference type="InterPro" id="IPR007691">
    <property type="entry name" value="LpxD"/>
</dbReference>
<name>A0A0G3WHM0_9BACT</name>